<dbReference type="Ensembl" id="ENSBMST00010013169.1">
    <property type="protein sequence ID" value="ENSBMSP00010011840.1"/>
    <property type="gene ID" value="ENSBMSG00010008693.1"/>
</dbReference>
<feature type="domain" description="Peptidase A1" evidence="3">
    <location>
        <begin position="74"/>
        <end position="112"/>
    </location>
</feature>
<evidence type="ECO:0000256" key="2">
    <source>
        <dbReference type="SAM" id="SignalP"/>
    </source>
</evidence>
<dbReference type="InterPro" id="IPR021109">
    <property type="entry name" value="Peptidase_aspartic_dom_sf"/>
</dbReference>
<feature type="signal peptide" evidence="2">
    <location>
        <begin position="1"/>
        <end position="16"/>
    </location>
</feature>
<name>A0A8C0CXF9_BALMU</name>
<dbReference type="OMA" id="EPMAYKD"/>
<dbReference type="Gene3D" id="6.10.140.60">
    <property type="match status" value="1"/>
</dbReference>
<dbReference type="SUPFAM" id="SSF50630">
    <property type="entry name" value="Acid proteases"/>
    <property type="match status" value="1"/>
</dbReference>
<dbReference type="PROSITE" id="PS51767">
    <property type="entry name" value="PEPTIDASE_A1"/>
    <property type="match status" value="1"/>
</dbReference>
<sequence>MKILVLVLVCLHLSEGVERIMLRKGKSICKVMEEQGVMEKFLKKHPKVDPAAKYHFNNNAVAYEPFTNYLDVIYFGNINIGTPSQNFLVLFDMGSSNLWGGNPAPPIIRQAD</sequence>
<evidence type="ECO:0000313" key="4">
    <source>
        <dbReference type="Ensembl" id="ENSBMSP00010011840.1"/>
    </source>
</evidence>
<protein>
    <recommendedName>
        <fullName evidence="3">Peptidase A1 domain-containing protein</fullName>
    </recommendedName>
</protein>
<reference evidence="4" key="1">
    <citation type="submission" date="2023-09" db="UniProtKB">
        <authorList>
            <consortium name="Ensembl"/>
        </authorList>
    </citation>
    <scope>IDENTIFICATION</scope>
</reference>
<keyword evidence="2" id="KW-0732">Signal</keyword>
<dbReference type="PANTHER" id="PTHR47966">
    <property type="entry name" value="BETA-SITE APP-CLEAVING ENZYME, ISOFORM A-RELATED"/>
    <property type="match status" value="1"/>
</dbReference>
<dbReference type="GeneTree" id="ENSGT00940000163644"/>
<dbReference type="GO" id="GO:0004190">
    <property type="term" value="F:aspartic-type endopeptidase activity"/>
    <property type="evidence" value="ECO:0007669"/>
    <property type="project" value="InterPro"/>
</dbReference>
<dbReference type="PANTHER" id="PTHR47966:SF70">
    <property type="entry name" value="PEPTIDASE A1 DOMAIN-CONTAINING PROTEIN"/>
    <property type="match status" value="1"/>
</dbReference>
<dbReference type="InterPro" id="IPR033121">
    <property type="entry name" value="PEPTIDASE_A1"/>
</dbReference>
<organism evidence="4">
    <name type="scientific">Balaenoptera musculus</name>
    <name type="common">Blue whale</name>
    <dbReference type="NCBI Taxonomy" id="9771"/>
    <lineage>
        <taxon>Eukaryota</taxon>
        <taxon>Metazoa</taxon>
        <taxon>Chordata</taxon>
        <taxon>Craniata</taxon>
        <taxon>Vertebrata</taxon>
        <taxon>Euteleostomi</taxon>
        <taxon>Mammalia</taxon>
        <taxon>Eutheria</taxon>
        <taxon>Laurasiatheria</taxon>
        <taxon>Artiodactyla</taxon>
        <taxon>Whippomorpha</taxon>
        <taxon>Cetacea</taxon>
        <taxon>Mysticeti</taxon>
        <taxon>Balaenopteridae</taxon>
        <taxon>Balaenoptera</taxon>
    </lineage>
</organism>
<proteinExistence type="inferred from homology"/>
<dbReference type="Pfam" id="PF00026">
    <property type="entry name" value="Asp"/>
    <property type="match status" value="1"/>
</dbReference>
<dbReference type="InterPro" id="IPR012848">
    <property type="entry name" value="Aspartic_peptidase_N"/>
</dbReference>
<dbReference type="AlphaFoldDB" id="A0A8C0CXF9"/>
<accession>A0A8C0CXF9</accession>
<dbReference type="Pfam" id="PF07966">
    <property type="entry name" value="A1_Propeptide"/>
    <property type="match status" value="1"/>
</dbReference>
<comment type="similarity">
    <text evidence="1">Belongs to the peptidase A1 family.</text>
</comment>
<dbReference type="GO" id="GO:0006508">
    <property type="term" value="P:proteolysis"/>
    <property type="evidence" value="ECO:0007669"/>
    <property type="project" value="InterPro"/>
</dbReference>
<evidence type="ECO:0000259" key="3">
    <source>
        <dbReference type="PROSITE" id="PS51767"/>
    </source>
</evidence>
<feature type="chain" id="PRO_5034418839" description="Peptidase A1 domain-containing protein" evidence="2">
    <location>
        <begin position="17"/>
        <end position="112"/>
    </location>
</feature>
<dbReference type="Gene3D" id="2.40.70.10">
    <property type="entry name" value="Acid Proteases"/>
    <property type="match status" value="1"/>
</dbReference>
<evidence type="ECO:0000256" key="1">
    <source>
        <dbReference type="ARBA" id="ARBA00007447"/>
    </source>
</evidence>
<dbReference type="InterPro" id="IPR001461">
    <property type="entry name" value="Aspartic_peptidase_A1"/>
</dbReference>